<dbReference type="OrthoDB" id="9851167at2"/>
<evidence type="ECO:0000313" key="2">
    <source>
        <dbReference type="Proteomes" id="UP000092713"/>
    </source>
</evidence>
<keyword evidence="2" id="KW-1185">Reference proteome</keyword>
<dbReference type="EMBL" id="LOCQ01000058">
    <property type="protein sequence ID" value="OBV38098.1"/>
    <property type="molecule type" value="Genomic_DNA"/>
</dbReference>
<dbReference type="RefSeq" id="WP_065308985.1">
    <property type="nucleotide sequence ID" value="NZ_LOCQ01000058.1"/>
</dbReference>
<accession>A0A1A7C1A9</accession>
<name>A0A1A7C1A9_9BURK</name>
<gene>
    <name evidence="1" type="ORF">ASR47_100551</name>
</gene>
<reference evidence="1 2" key="1">
    <citation type="submission" date="2016-04" db="EMBL/GenBank/DDBJ databases">
        <title>Draft genome sequence of Janthinobacterium psychrotolerans sp. nov., isolated from freshwater sediments in Denmark.</title>
        <authorList>
            <person name="Gong X."/>
            <person name="Skrivergaard S."/>
            <person name="Korsgaard B.S."/>
            <person name="Schreiber L."/>
            <person name="Marshall I.P."/>
            <person name="Finster K."/>
            <person name="Schramm A."/>
        </authorList>
    </citation>
    <scope>NUCLEOTIDE SEQUENCE [LARGE SCALE GENOMIC DNA]</scope>
    <source>
        <strain evidence="1 2">S3-2</strain>
    </source>
</reference>
<dbReference type="AlphaFoldDB" id="A0A1A7C1A9"/>
<evidence type="ECO:0000313" key="1">
    <source>
        <dbReference type="EMBL" id="OBV38098.1"/>
    </source>
</evidence>
<comment type="caution">
    <text evidence="1">The sequence shown here is derived from an EMBL/GenBank/DDBJ whole genome shotgun (WGS) entry which is preliminary data.</text>
</comment>
<proteinExistence type="predicted"/>
<sequence>MSARDALPGLFTAPPARATVRKYDVRIDFEDGTFRGSAWASSANRAHELVRADARMAACSGTFYGKELNWIAELAKV</sequence>
<protein>
    <submittedName>
        <fullName evidence="1">Uncharacterized protein</fullName>
    </submittedName>
</protein>
<dbReference type="Proteomes" id="UP000092713">
    <property type="component" value="Unassembled WGS sequence"/>
</dbReference>
<dbReference type="STRING" id="1747903.ASR47_100551"/>
<organism evidence="1 2">
    <name type="scientific">Janthinobacterium psychrotolerans</name>
    <dbReference type="NCBI Taxonomy" id="1747903"/>
    <lineage>
        <taxon>Bacteria</taxon>
        <taxon>Pseudomonadati</taxon>
        <taxon>Pseudomonadota</taxon>
        <taxon>Betaproteobacteria</taxon>
        <taxon>Burkholderiales</taxon>
        <taxon>Oxalobacteraceae</taxon>
        <taxon>Janthinobacterium</taxon>
    </lineage>
</organism>